<name>A0A369K2U8_HYPMA</name>
<keyword evidence="2" id="KW-1185">Reference proteome</keyword>
<accession>A0A369K2U8</accession>
<sequence length="101" mass="11239">MILISTTTKVSNIFPSSYDLSGIRGQEACTVPIECSICGGNAIEHRHVRIATCSGSWHGLDHGEETSFFWCRQRVIPVRLLFAVTVIPQADSEEHGPQRRE</sequence>
<protein>
    <submittedName>
        <fullName evidence="1">Uncharacterized protein</fullName>
    </submittedName>
</protein>
<dbReference type="InParanoid" id="A0A369K2U8"/>
<dbReference type="EMBL" id="LUEZ02000021">
    <property type="protein sequence ID" value="RDB26945.1"/>
    <property type="molecule type" value="Genomic_DNA"/>
</dbReference>
<organism evidence="1 2">
    <name type="scientific">Hypsizygus marmoreus</name>
    <name type="common">White beech mushroom</name>
    <name type="synonym">Agaricus marmoreus</name>
    <dbReference type="NCBI Taxonomy" id="39966"/>
    <lineage>
        <taxon>Eukaryota</taxon>
        <taxon>Fungi</taxon>
        <taxon>Dikarya</taxon>
        <taxon>Basidiomycota</taxon>
        <taxon>Agaricomycotina</taxon>
        <taxon>Agaricomycetes</taxon>
        <taxon>Agaricomycetidae</taxon>
        <taxon>Agaricales</taxon>
        <taxon>Tricholomatineae</taxon>
        <taxon>Lyophyllaceae</taxon>
        <taxon>Hypsizygus</taxon>
    </lineage>
</organism>
<evidence type="ECO:0000313" key="1">
    <source>
        <dbReference type="EMBL" id="RDB26945.1"/>
    </source>
</evidence>
<evidence type="ECO:0000313" key="2">
    <source>
        <dbReference type="Proteomes" id="UP000076154"/>
    </source>
</evidence>
<gene>
    <name evidence="1" type="ORF">Hypma_005124</name>
</gene>
<reference evidence="1" key="1">
    <citation type="submission" date="2018-04" db="EMBL/GenBank/DDBJ databases">
        <title>Whole genome sequencing of Hypsizygus marmoreus.</title>
        <authorList>
            <person name="Choi I.-G."/>
            <person name="Min B."/>
            <person name="Kim J.-G."/>
            <person name="Kim S."/>
            <person name="Oh Y.-L."/>
            <person name="Kong W.-S."/>
            <person name="Park H."/>
            <person name="Jeong J."/>
            <person name="Song E.-S."/>
        </authorList>
    </citation>
    <scope>NUCLEOTIDE SEQUENCE [LARGE SCALE GENOMIC DNA]</scope>
    <source>
        <strain evidence="1">51987-8</strain>
    </source>
</reference>
<proteinExistence type="predicted"/>
<dbReference type="AlphaFoldDB" id="A0A369K2U8"/>
<dbReference type="Proteomes" id="UP000076154">
    <property type="component" value="Unassembled WGS sequence"/>
</dbReference>
<comment type="caution">
    <text evidence="1">The sequence shown here is derived from an EMBL/GenBank/DDBJ whole genome shotgun (WGS) entry which is preliminary data.</text>
</comment>